<dbReference type="NCBIfam" id="TIGR00369">
    <property type="entry name" value="unchar_dom_1"/>
    <property type="match status" value="1"/>
</dbReference>
<dbReference type="Pfam" id="PF03061">
    <property type="entry name" value="4HBT"/>
    <property type="match status" value="1"/>
</dbReference>
<feature type="domain" description="Thioesterase" evidence="2">
    <location>
        <begin position="74"/>
        <end position="151"/>
    </location>
</feature>
<evidence type="ECO:0000313" key="3">
    <source>
        <dbReference type="EMBL" id="SER72822.1"/>
    </source>
</evidence>
<name>A0A1H9RJA8_9PSEU</name>
<dbReference type="GO" id="GO:0005829">
    <property type="term" value="C:cytosol"/>
    <property type="evidence" value="ECO:0007669"/>
    <property type="project" value="TreeGrafter"/>
</dbReference>
<dbReference type="RefSeq" id="WP_089920567.1">
    <property type="nucleotide sequence ID" value="NZ_FOFV01000011.1"/>
</dbReference>
<organism evidence="3 4">
    <name type="scientific">Lentzea albida</name>
    <dbReference type="NCBI Taxonomy" id="65499"/>
    <lineage>
        <taxon>Bacteria</taxon>
        <taxon>Bacillati</taxon>
        <taxon>Actinomycetota</taxon>
        <taxon>Actinomycetes</taxon>
        <taxon>Pseudonocardiales</taxon>
        <taxon>Pseudonocardiaceae</taxon>
        <taxon>Lentzea</taxon>
    </lineage>
</organism>
<dbReference type="Gene3D" id="3.10.129.10">
    <property type="entry name" value="Hotdog Thioesterase"/>
    <property type="match status" value="1"/>
</dbReference>
<sequence>MPDERTRTVTWTDPRTTAALARRLDGLDFLRGIASGEIPPPPVAQLVGARMVSVDKGSVTFELDPQEFHYNPIGSVHGGIHATMLDTAAGCAVHSALPAGTGYTSLDLAVRFLRPIRTDTGTITCLGNLVHHGRRTALAEARLVDGAGRLLATATSTCLIQEVGR</sequence>
<reference evidence="4" key="1">
    <citation type="submission" date="2016-10" db="EMBL/GenBank/DDBJ databases">
        <authorList>
            <person name="Varghese N."/>
            <person name="Submissions S."/>
        </authorList>
    </citation>
    <scope>NUCLEOTIDE SEQUENCE [LARGE SCALE GENOMIC DNA]</scope>
    <source>
        <strain evidence="4">DSM 44437</strain>
    </source>
</reference>
<dbReference type="PANTHER" id="PTHR43240:SF1">
    <property type="entry name" value="BLR5584 PROTEIN"/>
    <property type="match status" value="1"/>
</dbReference>
<dbReference type="GO" id="GO:0061522">
    <property type="term" value="F:1,4-dihydroxy-2-naphthoyl-CoA thioesterase activity"/>
    <property type="evidence" value="ECO:0007669"/>
    <property type="project" value="TreeGrafter"/>
</dbReference>
<evidence type="ECO:0000313" key="4">
    <source>
        <dbReference type="Proteomes" id="UP000199503"/>
    </source>
</evidence>
<keyword evidence="1" id="KW-0378">Hydrolase</keyword>
<accession>A0A1H9RJA8</accession>
<evidence type="ECO:0000256" key="1">
    <source>
        <dbReference type="ARBA" id="ARBA00022801"/>
    </source>
</evidence>
<dbReference type="EMBL" id="FOFV01000011">
    <property type="protein sequence ID" value="SER72822.1"/>
    <property type="molecule type" value="Genomic_DNA"/>
</dbReference>
<dbReference type="CDD" id="cd03443">
    <property type="entry name" value="PaaI_thioesterase"/>
    <property type="match status" value="1"/>
</dbReference>
<gene>
    <name evidence="3" type="ORF">SAMN04488000_111146</name>
</gene>
<evidence type="ECO:0000259" key="2">
    <source>
        <dbReference type="Pfam" id="PF03061"/>
    </source>
</evidence>
<protein>
    <submittedName>
        <fullName evidence="3">Uncharacterized domain 1-containing protein</fullName>
    </submittedName>
</protein>
<dbReference type="InterPro" id="IPR029069">
    <property type="entry name" value="HotDog_dom_sf"/>
</dbReference>
<dbReference type="AlphaFoldDB" id="A0A1H9RJA8"/>
<dbReference type="InterPro" id="IPR006683">
    <property type="entry name" value="Thioestr_dom"/>
</dbReference>
<dbReference type="PANTHER" id="PTHR43240">
    <property type="entry name" value="1,4-DIHYDROXY-2-NAPHTHOYL-COA THIOESTERASE 1"/>
    <property type="match status" value="1"/>
</dbReference>
<dbReference type="OrthoDB" id="9813282at2"/>
<dbReference type="STRING" id="65499.SAMN04488000_111146"/>
<dbReference type="SUPFAM" id="SSF54637">
    <property type="entry name" value="Thioesterase/thiol ester dehydrase-isomerase"/>
    <property type="match status" value="1"/>
</dbReference>
<dbReference type="Proteomes" id="UP000199503">
    <property type="component" value="Unassembled WGS sequence"/>
</dbReference>
<keyword evidence="4" id="KW-1185">Reference proteome</keyword>
<dbReference type="InterPro" id="IPR003736">
    <property type="entry name" value="PAAI_dom"/>
</dbReference>
<proteinExistence type="predicted"/>